<dbReference type="PANTHER" id="PTHR45663">
    <property type="entry name" value="GEO12009P1"/>
    <property type="match status" value="1"/>
</dbReference>
<keyword evidence="1" id="KW-0813">Transport</keyword>
<name>A0A3B0S0V7_9ZZZZ</name>
<dbReference type="PANTHER" id="PTHR45663:SF11">
    <property type="entry name" value="GEO12009P1"/>
    <property type="match status" value="1"/>
</dbReference>
<proteinExistence type="predicted"/>
<dbReference type="InterPro" id="IPR017937">
    <property type="entry name" value="Thioredoxin_CS"/>
</dbReference>
<reference evidence="6" key="1">
    <citation type="submission" date="2018-06" db="EMBL/GenBank/DDBJ databases">
        <authorList>
            <person name="Zhirakovskaya E."/>
        </authorList>
    </citation>
    <scope>NUCLEOTIDE SEQUENCE</scope>
</reference>
<evidence type="ECO:0000256" key="3">
    <source>
        <dbReference type="ARBA" id="ARBA00023157"/>
    </source>
</evidence>
<dbReference type="NCBIfam" id="TIGR01068">
    <property type="entry name" value="thioredoxin"/>
    <property type="match status" value="1"/>
</dbReference>
<dbReference type="PROSITE" id="PS51352">
    <property type="entry name" value="THIOREDOXIN_2"/>
    <property type="match status" value="1"/>
</dbReference>
<gene>
    <name evidence="6" type="ORF">MNBD_ALPHA02-1275</name>
</gene>
<dbReference type="GO" id="GO:0005737">
    <property type="term" value="C:cytoplasm"/>
    <property type="evidence" value="ECO:0007669"/>
    <property type="project" value="TreeGrafter"/>
</dbReference>
<keyword evidence="3" id="KW-1015">Disulfide bond</keyword>
<dbReference type="InterPro" id="IPR036249">
    <property type="entry name" value="Thioredoxin-like_sf"/>
</dbReference>
<dbReference type="CDD" id="cd02947">
    <property type="entry name" value="TRX_family"/>
    <property type="match status" value="1"/>
</dbReference>
<feature type="domain" description="Thioredoxin" evidence="5">
    <location>
        <begin position="5"/>
        <end position="132"/>
    </location>
</feature>
<dbReference type="GO" id="GO:0015035">
    <property type="term" value="F:protein-disulfide reductase activity"/>
    <property type="evidence" value="ECO:0007669"/>
    <property type="project" value="InterPro"/>
</dbReference>
<evidence type="ECO:0000256" key="1">
    <source>
        <dbReference type="ARBA" id="ARBA00022448"/>
    </source>
</evidence>
<evidence type="ECO:0000256" key="2">
    <source>
        <dbReference type="ARBA" id="ARBA00022982"/>
    </source>
</evidence>
<dbReference type="FunFam" id="3.40.30.10:FF:000001">
    <property type="entry name" value="Thioredoxin"/>
    <property type="match status" value="1"/>
</dbReference>
<dbReference type="SUPFAM" id="SSF52833">
    <property type="entry name" value="Thioredoxin-like"/>
    <property type="match status" value="1"/>
</dbReference>
<keyword evidence="4" id="KW-0676">Redox-active center</keyword>
<evidence type="ECO:0000313" key="6">
    <source>
        <dbReference type="EMBL" id="VAV89155.1"/>
    </source>
</evidence>
<organism evidence="6">
    <name type="scientific">hydrothermal vent metagenome</name>
    <dbReference type="NCBI Taxonomy" id="652676"/>
    <lineage>
        <taxon>unclassified sequences</taxon>
        <taxon>metagenomes</taxon>
        <taxon>ecological metagenomes</taxon>
    </lineage>
</organism>
<dbReference type="InterPro" id="IPR005746">
    <property type="entry name" value="Thioredoxin"/>
</dbReference>
<dbReference type="AlphaFoldDB" id="A0A3B0S0V7"/>
<evidence type="ECO:0000256" key="4">
    <source>
        <dbReference type="ARBA" id="ARBA00023284"/>
    </source>
</evidence>
<keyword evidence="2" id="KW-0249">Electron transport</keyword>
<dbReference type="Gene3D" id="3.40.30.10">
    <property type="entry name" value="Glutaredoxin"/>
    <property type="match status" value="1"/>
</dbReference>
<dbReference type="EMBL" id="UOED01000043">
    <property type="protein sequence ID" value="VAV89155.1"/>
    <property type="molecule type" value="Genomic_DNA"/>
</dbReference>
<dbReference type="Pfam" id="PF00085">
    <property type="entry name" value="Thioredoxin"/>
    <property type="match status" value="1"/>
</dbReference>
<sequence length="132" mass="14641">MFFPLTDAGRLPTFGEKIYFGQGFKKMSVIKVTDSEFQEKVLNSDKPVLVDFWAEWCGPCKQIAPILDQIANEMGDSLTVAKMNIDENPNSPTSYGVRSIPTMLLIKGGEVAAMKVGSCSKSDLESWIKDNR</sequence>
<protein>
    <submittedName>
        <fullName evidence="6">Thioredoxin</fullName>
    </submittedName>
</protein>
<evidence type="ECO:0000259" key="5">
    <source>
        <dbReference type="PROSITE" id="PS51352"/>
    </source>
</evidence>
<dbReference type="PRINTS" id="PR00421">
    <property type="entry name" value="THIOREDOXIN"/>
</dbReference>
<dbReference type="PROSITE" id="PS00194">
    <property type="entry name" value="THIOREDOXIN_1"/>
    <property type="match status" value="1"/>
</dbReference>
<accession>A0A3B0S0V7</accession>
<dbReference type="InterPro" id="IPR013766">
    <property type="entry name" value="Thioredoxin_domain"/>
</dbReference>